<keyword evidence="2" id="KW-0812">Transmembrane</keyword>
<protein>
    <submittedName>
        <fullName evidence="4">Glycosyl transferase group 1</fullName>
    </submittedName>
</protein>
<dbReference type="RefSeq" id="WP_013443934.1">
    <property type="nucleotide sequence ID" value="NC_014734.1"/>
</dbReference>
<dbReference type="PANTHER" id="PTHR46401">
    <property type="entry name" value="GLYCOSYLTRANSFERASE WBBK-RELATED"/>
    <property type="match status" value="1"/>
</dbReference>
<proteinExistence type="predicted"/>
<dbReference type="Gene3D" id="3.40.50.2000">
    <property type="entry name" value="Glycogen Phosphorylase B"/>
    <property type="match status" value="2"/>
</dbReference>
<dbReference type="eggNOG" id="COG0438">
    <property type="taxonomic scope" value="Bacteria"/>
</dbReference>
<evidence type="ECO:0000313" key="4">
    <source>
        <dbReference type="EMBL" id="ADQ78565.1"/>
    </source>
</evidence>
<evidence type="ECO:0000259" key="3">
    <source>
        <dbReference type="Pfam" id="PF00534"/>
    </source>
</evidence>
<dbReference type="EMBL" id="CP002345">
    <property type="protein sequence ID" value="ADQ78565.1"/>
    <property type="molecule type" value="Genomic_DNA"/>
</dbReference>
<accession>E4T1H1</accession>
<keyword evidence="1 4" id="KW-0808">Transferase</keyword>
<dbReference type="SUPFAM" id="SSF53756">
    <property type="entry name" value="UDP-Glycosyltransferase/glycogen phosphorylase"/>
    <property type="match status" value="1"/>
</dbReference>
<gene>
    <name evidence="4" type="ordered locus">Palpr_0405</name>
</gene>
<dbReference type="STRING" id="694427.Palpr_0405"/>
<feature type="transmembrane region" description="Helical" evidence="2">
    <location>
        <begin position="84"/>
        <end position="103"/>
    </location>
</feature>
<evidence type="ECO:0000313" key="5">
    <source>
        <dbReference type="Proteomes" id="UP000008718"/>
    </source>
</evidence>
<dbReference type="Proteomes" id="UP000008718">
    <property type="component" value="Chromosome"/>
</dbReference>
<reference evidence="4 5" key="2">
    <citation type="journal article" date="2011" name="Stand. Genomic Sci.">
        <title>Complete genome sequence of Paludibacter propionicigenes type strain (WB4).</title>
        <authorList>
            <person name="Gronow S."/>
            <person name="Munk C."/>
            <person name="Lapidus A."/>
            <person name="Nolan M."/>
            <person name="Lucas S."/>
            <person name="Hammon N."/>
            <person name="Deshpande S."/>
            <person name="Cheng J.F."/>
            <person name="Tapia R."/>
            <person name="Han C."/>
            <person name="Goodwin L."/>
            <person name="Pitluck S."/>
            <person name="Liolios K."/>
            <person name="Ivanova N."/>
            <person name="Mavromatis K."/>
            <person name="Mikhailova N."/>
            <person name="Pati A."/>
            <person name="Chen A."/>
            <person name="Palaniappan K."/>
            <person name="Land M."/>
            <person name="Hauser L."/>
            <person name="Chang Y.J."/>
            <person name="Jeffries C.D."/>
            <person name="Brambilla E."/>
            <person name="Rohde M."/>
            <person name="Goker M."/>
            <person name="Detter J.C."/>
            <person name="Woyke T."/>
            <person name="Bristow J."/>
            <person name="Eisen J.A."/>
            <person name="Markowitz V."/>
            <person name="Hugenholtz P."/>
            <person name="Kyrpides N.C."/>
            <person name="Klenk H.P."/>
        </authorList>
    </citation>
    <scope>NUCLEOTIDE SEQUENCE [LARGE SCALE GENOMIC DNA]</scope>
    <source>
        <strain evidence="5">DSM 17365 / JCM 13257 / WB4</strain>
    </source>
</reference>
<evidence type="ECO:0000256" key="1">
    <source>
        <dbReference type="ARBA" id="ARBA00022679"/>
    </source>
</evidence>
<dbReference type="AlphaFoldDB" id="E4T1H1"/>
<feature type="domain" description="Glycosyl transferase family 1" evidence="3">
    <location>
        <begin position="179"/>
        <end position="337"/>
    </location>
</feature>
<dbReference type="CDD" id="cd03801">
    <property type="entry name" value="GT4_PimA-like"/>
    <property type="match status" value="1"/>
</dbReference>
<organism evidence="4 5">
    <name type="scientific">Paludibacter propionicigenes (strain DSM 17365 / JCM 13257 / WB4)</name>
    <dbReference type="NCBI Taxonomy" id="694427"/>
    <lineage>
        <taxon>Bacteria</taxon>
        <taxon>Pseudomonadati</taxon>
        <taxon>Bacteroidota</taxon>
        <taxon>Bacteroidia</taxon>
        <taxon>Bacteroidales</taxon>
        <taxon>Paludibacteraceae</taxon>
        <taxon>Paludibacter</taxon>
    </lineage>
</organism>
<name>E4T1H1_PALPW</name>
<dbReference type="GO" id="GO:0016757">
    <property type="term" value="F:glycosyltransferase activity"/>
    <property type="evidence" value="ECO:0007669"/>
    <property type="project" value="InterPro"/>
</dbReference>
<dbReference type="PANTHER" id="PTHR46401:SF2">
    <property type="entry name" value="GLYCOSYLTRANSFERASE WBBK-RELATED"/>
    <property type="match status" value="1"/>
</dbReference>
<keyword evidence="2" id="KW-1133">Transmembrane helix</keyword>
<dbReference type="GO" id="GO:0009103">
    <property type="term" value="P:lipopolysaccharide biosynthetic process"/>
    <property type="evidence" value="ECO:0007669"/>
    <property type="project" value="TreeGrafter"/>
</dbReference>
<keyword evidence="2" id="KW-0472">Membrane</keyword>
<sequence length="363" mass="42570">MKKIYWITGDYFLDVDMSLIPFLKSKNIDVEWTILKTLGSKVEIVNNLSSNMDICVLHSRNMSINIIKEYVALIKKINKIRPDVLYVNFFGMPFFYPILYWMLNRNIKIVHAAHNVIPYDGWPNKRVMTWYVNYVLKGRAVLHIFSEHLKYYLNSKYPNKKYFYAPLVIKDYGCVKSDNYNFDLDKLKILFFGNVKNNKRLDLAIKSLCLLPDYTSRKIQLIIAGSCDNQEYYSKMIDNHPSIITFFERIPDNHIPELFTKVDFLLLPYENVAQSGPLMIAFNYNLPVIASDIDGFKEHITHGINGLLFRNGDVDSLREVLVEAARMDNHTYEQMKNEIHRNVISKYSLEAVSLSYIDFFKMI</sequence>
<dbReference type="HOGENOM" id="CLU_009583_6_1_10"/>
<dbReference type="Pfam" id="PF00534">
    <property type="entry name" value="Glycos_transf_1"/>
    <property type="match status" value="1"/>
</dbReference>
<reference key="1">
    <citation type="submission" date="2010-11" db="EMBL/GenBank/DDBJ databases">
        <title>The complete genome of Paludibacter propionicigenes DSM 17365.</title>
        <authorList>
            <consortium name="US DOE Joint Genome Institute (JGI-PGF)"/>
            <person name="Lucas S."/>
            <person name="Copeland A."/>
            <person name="Lapidus A."/>
            <person name="Bruce D."/>
            <person name="Goodwin L."/>
            <person name="Pitluck S."/>
            <person name="Kyrpides N."/>
            <person name="Mavromatis K."/>
            <person name="Ivanova N."/>
            <person name="Munk A.C."/>
            <person name="Brettin T."/>
            <person name="Detter J.C."/>
            <person name="Han C."/>
            <person name="Tapia R."/>
            <person name="Land M."/>
            <person name="Hauser L."/>
            <person name="Markowitz V."/>
            <person name="Cheng J.-F."/>
            <person name="Hugenholtz P."/>
            <person name="Woyke T."/>
            <person name="Wu D."/>
            <person name="Gronow S."/>
            <person name="Wellnitz S."/>
            <person name="Brambilla E."/>
            <person name="Klenk H.-P."/>
            <person name="Eisen J.A."/>
        </authorList>
    </citation>
    <scope>NUCLEOTIDE SEQUENCE</scope>
    <source>
        <strain>WB4</strain>
    </source>
</reference>
<dbReference type="CAZy" id="GT4">
    <property type="family name" value="Glycosyltransferase Family 4"/>
</dbReference>
<dbReference type="KEGG" id="ppn:Palpr_0405"/>
<dbReference type="InterPro" id="IPR001296">
    <property type="entry name" value="Glyco_trans_1"/>
</dbReference>
<evidence type="ECO:0000256" key="2">
    <source>
        <dbReference type="SAM" id="Phobius"/>
    </source>
</evidence>
<keyword evidence="5" id="KW-1185">Reference proteome</keyword>